<evidence type="ECO:0000313" key="1">
    <source>
        <dbReference type="EMBL" id="GER46698.1"/>
    </source>
</evidence>
<organism evidence="1 2">
    <name type="scientific">Striga asiatica</name>
    <name type="common">Asiatic witchweed</name>
    <name type="synonym">Buchnera asiatica</name>
    <dbReference type="NCBI Taxonomy" id="4170"/>
    <lineage>
        <taxon>Eukaryota</taxon>
        <taxon>Viridiplantae</taxon>
        <taxon>Streptophyta</taxon>
        <taxon>Embryophyta</taxon>
        <taxon>Tracheophyta</taxon>
        <taxon>Spermatophyta</taxon>
        <taxon>Magnoliopsida</taxon>
        <taxon>eudicotyledons</taxon>
        <taxon>Gunneridae</taxon>
        <taxon>Pentapetalae</taxon>
        <taxon>asterids</taxon>
        <taxon>lamiids</taxon>
        <taxon>Lamiales</taxon>
        <taxon>Orobanchaceae</taxon>
        <taxon>Buchnereae</taxon>
        <taxon>Striga</taxon>
    </lineage>
</organism>
<dbReference type="Proteomes" id="UP000325081">
    <property type="component" value="Unassembled WGS sequence"/>
</dbReference>
<dbReference type="EMBL" id="BKCP01007626">
    <property type="protein sequence ID" value="GER46698.1"/>
    <property type="molecule type" value="Genomic_DNA"/>
</dbReference>
<gene>
    <name evidence="1" type="ORF">STAS_23747</name>
</gene>
<comment type="caution">
    <text evidence="1">The sequence shown here is derived from an EMBL/GenBank/DDBJ whole genome shotgun (WGS) entry which is preliminary data.</text>
</comment>
<name>A0A5A7QP67_STRAF</name>
<sequence length="227" mass="24759">MQIIKLKQKNSKKTGPSSFYWAKAAPARYPPTVERGKLSLLCEASLTQCPPLYGPRSPSLRMDHAAQLPTWNGRASLSLPKAQLVGQAHCPITLMPLLRLQAGVTQLGDRIFSHAHSTARSPLAIITPSGFPIFIASRTNSGSFSNPPRVSIFNTTPKFETFLFSSSRRKTTMSPTSRINETPTMSALAATKSRSTRSFDVSPSYRISLSGMFIDFSEPSFVPLGPA</sequence>
<dbReference type="AlphaFoldDB" id="A0A5A7QP67"/>
<proteinExistence type="predicted"/>
<dbReference type="OrthoDB" id="1810600at2759"/>
<evidence type="ECO:0000313" key="2">
    <source>
        <dbReference type="Proteomes" id="UP000325081"/>
    </source>
</evidence>
<keyword evidence="2" id="KW-1185">Reference proteome</keyword>
<accession>A0A5A7QP67</accession>
<protein>
    <submittedName>
        <fullName evidence="1">Branched-chain amino acid transport protein</fullName>
    </submittedName>
</protein>
<reference evidence="2" key="1">
    <citation type="journal article" date="2019" name="Curr. Biol.">
        <title>Genome Sequence of Striga asiatica Provides Insight into the Evolution of Plant Parasitism.</title>
        <authorList>
            <person name="Yoshida S."/>
            <person name="Kim S."/>
            <person name="Wafula E.K."/>
            <person name="Tanskanen J."/>
            <person name="Kim Y.M."/>
            <person name="Honaas L."/>
            <person name="Yang Z."/>
            <person name="Spallek T."/>
            <person name="Conn C.E."/>
            <person name="Ichihashi Y."/>
            <person name="Cheong K."/>
            <person name="Cui S."/>
            <person name="Der J.P."/>
            <person name="Gundlach H."/>
            <person name="Jiao Y."/>
            <person name="Hori C."/>
            <person name="Ishida J.K."/>
            <person name="Kasahara H."/>
            <person name="Kiba T."/>
            <person name="Kim M.S."/>
            <person name="Koo N."/>
            <person name="Laohavisit A."/>
            <person name="Lee Y.H."/>
            <person name="Lumba S."/>
            <person name="McCourt P."/>
            <person name="Mortimer J.C."/>
            <person name="Mutuku J.M."/>
            <person name="Nomura T."/>
            <person name="Sasaki-Sekimoto Y."/>
            <person name="Seto Y."/>
            <person name="Wang Y."/>
            <person name="Wakatake T."/>
            <person name="Sakakibara H."/>
            <person name="Demura T."/>
            <person name="Yamaguchi S."/>
            <person name="Yoneyama K."/>
            <person name="Manabe R.I."/>
            <person name="Nelson D.C."/>
            <person name="Schulman A.H."/>
            <person name="Timko M.P."/>
            <person name="dePamphilis C.W."/>
            <person name="Choi D."/>
            <person name="Shirasu K."/>
        </authorList>
    </citation>
    <scope>NUCLEOTIDE SEQUENCE [LARGE SCALE GENOMIC DNA]</scope>
    <source>
        <strain evidence="2">cv. UVA1</strain>
    </source>
</reference>